<dbReference type="InterPro" id="IPR050570">
    <property type="entry name" value="Cell_wall_metabolism_enzyme"/>
</dbReference>
<comment type="caution">
    <text evidence="3">The sequence shown here is derived from an EMBL/GenBank/DDBJ whole genome shotgun (WGS) entry which is preliminary data.</text>
</comment>
<feature type="domain" description="M23ase beta-sheet core" evidence="2">
    <location>
        <begin position="437"/>
        <end position="533"/>
    </location>
</feature>
<name>A0ABV2J0E3_9HYPH</name>
<accession>A0ABV2J0E3</accession>
<dbReference type="InterPro" id="IPR016047">
    <property type="entry name" value="M23ase_b-sheet_dom"/>
</dbReference>
<evidence type="ECO:0000256" key="1">
    <source>
        <dbReference type="ARBA" id="ARBA00022729"/>
    </source>
</evidence>
<dbReference type="EMBL" id="JBEPMB010000003">
    <property type="protein sequence ID" value="MET3614220.1"/>
    <property type="molecule type" value="Genomic_DNA"/>
</dbReference>
<evidence type="ECO:0000259" key="2">
    <source>
        <dbReference type="Pfam" id="PF01551"/>
    </source>
</evidence>
<dbReference type="SUPFAM" id="SSF51261">
    <property type="entry name" value="Duplicated hybrid motif"/>
    <property type="match status" value="1"/>
</dbReference>
<keyword evidence="3" id="KW-0378">Hydrolase</keyword>
<protein>
    <submittedName>
        <fullName evidence="3">Murein DD-endopeptidase MepM/ murein hydrolase activator NlpD</fullName>
    </submittedName>
</protein>
<proteinExistence type="predicted"/>
<organism evidence="3 4">
    <name type="scientific">Rhizobium aquaticum</name>
    <dbReference type="NCBI Taxonomy" id="1549636"/>
    <lineage>
        <taxon>Bacteria</taxon>
        <taxon>Pseudomonadati</taxon>
        <taxon>Pseudomonadota</taxon>
        <taxon>Alphaproteobacteria</taxon>
        <taxon>Hyphomicrobiales</taxon>
        <taxon>Rhizobiaceae</taxon>
        <taxon>Rhizobium/Agrobacterium group</taxon>
        <taxon>Rhizobium</taxon>
    </lineage>
</organism>
<evidence type="ECO:0000313" key="3">
    <source>
        <dbReference type="EMBL" id="MET3614220.1"/>
    </source>
</evidence>
<gene>
    <name evidence="3" type="ORF">ABID16_002557</name>
</gene>
<dbReference type="RefSeq" id="WP_354556728.1">
    <property type="nucleotide sequence ID" value="NZ_JBEPMB010000003.1"/>
</dbReference>
<dbReference type="PANTHER" id="PTHR21666">
    <property type="entry name" value="PEPTIDASE-RELATED"/>
    <property type="match status" value="1"/>
</dbReference>
<dbReference type="Gene3D" id="2.70.70.10">
    <property type="entry name" value="Glucose Permease (Domain IIA)"/>
    <property type="match status" value="1"/>
</dbReference>
<sequence>MGRLHFRRGTIPFSLHTHSRLLGAIVLLGMAGGVSGWVCLKTTAPRDVPRVAAAIAPPTPTILAPESLGPAASPKQARLPLPPATTSDLARVDMLEARMDGSFAEYTYFRTDIDLSTAVPVPEKKPERTPELAYGEKVTRGGPDDAFAAVLRDVKPVRSSRIVGMPLAYADFSAGSPLGKPLNVSLSVKQKAEPVSRVALMPKGDEVLEEALAGLDVPLSEAKRLTAALATTVLHFGDAFEVILAQQDDGKHIVMARLQKAAGEDVILARVEDQSFERITKPALYERLKREATAGEQENAATVDADATPDLKEETAFAPLLVRKMLDCHVPPKIVAEVIDLARKNGISAGRDDVTKKVNLVFREGRGKRELISVAFNTKDGARKFYRFKPNRTTPAEFFDAEGRSVSKFLLANPVPGGRLGDGFAWRIHPILRVRKHHDGVDYAGPMGSPILAAGDGTVELISWQPGYGRYVRLRHDQGYLTTYAHIGKAAKGLAVGQRVTQGQVIAYVGSTGLSTGPHLYYELRKNDRYLDPTANPLPAGTVLSGSSLDDFRRQTDQIDGMSKLIGVSDKAIQPPDHG</sequence>
<reference evidence="3 4" key="1">
    <citation type="submission" date="2024-06" db="EMBL/GenBank/DDBJ databases">
        <title>Genomic Encyclopedia of Type Strains, Phase IV (KMG-IV): sequencing the most valuable type-strain genomes for metagenomic binning, comparative biology and taxonomic classification.</title>
        <authorList>
            <person name="Goeker M."/>
        </authorList>
    </citation>
    <scope>NUCLEOTIDE SEQUENCE [LARGE SCALE GENOMIC DNA]</scope>
    <source>
        <strain evidence="3 4">DSM 29780</strain>
    </source>
</reference>
<dbReference type="CDD" id="cd12797">
    <property type="entry name" value="M23_peptidase"/>
    <property type="match status" value="1"/>
</dbReference>
<evidence type="ECO:0000313" key="4">
    <source>
        <dbReference type="Proteomes" id="UP001549047"/>
    </source>
</evidence>
<dbReference type="PANTHER" id="PTHR21666:SF289">
    <property type="entry name" value="L-ALA--D-GLU ENDOPEPTIDASE"/>
    <property type="match status" value="1"/>
</dbReference>
<dbReference type="Proteomes" id="UP001549047">
    <property type="component" value="Unassembled WGS sequence"/>
</dbReference>
<keyword evidence="1" id="KW-0732">Signal</keyword>
<dbReference type="GO" id="GO:0016787">
    <property type="term" value="F:hydrolase activity"/>
    <property type="evidence" value="ECO:0007669"/>
    <property type="project" value="UniProtKB-KW"/>
</dbReference>
<keyword evidence="4" id="KW-1185">Reference proteome</keyword>
<dbReference type="InterPro" id="IPR011055">
    <property type="entry name" value="Dup_hybrid_motif"/>
</dbReference>
<dbReference type="Pfam" id="PF01551">
    <property type="entry name" value="Peptidase_M23"/>
    <property type="match status" value="1"/>
</dbReference>